<dbReference type="GO" id="GO:0005053">
    <property type="term" value="F:peroxisome matrix targeting signal-2 binding"/>
    <property type="evidence" value="ECO:0007669"/>
    <property type="project" value="InterPro"/>
</dbReference>
<dbReference type="GO" id="GO:0016558">
    <property type="term" value="P:protein import into peroxisome matrix"/>
    <property type="evidence" value="ECO:0007669"/>
    <property type="project" value="InterPro"/>
</dbReference>
<keyword evidence="3" id="KW-0813">Transport</keyword>
<dbReference type="PANTHER" id="PTHR46027:SF1">
    <property type="entry name" value="PEROXISOMAL TARGETING SIGNAL 2 RECEPTOR"/>
    <property type="match status" value="1"/>
</dbReference>
<dbReference type="EMBL" id="NCKU01000111">
    <property type="protein sequence ID" value="RWS17178.1"/>
    <property type="molecule type" value="Genomic_DNA"/>
</dbReference>
<keyword evidence="12" id="KW-0675">Receptor</keyword>
<comment type="subcellular location">
    <subcellularLocation>
        <location evidence="2">Cytoplasm</location>
        <location evidence="2">Cytosol</location>
    </subcellularLocation>
    <subcellularLocation>
        <location evidence="1">Peroxisome matrix</location>
    </subcellularLocation>
</comment>
<evidence type="ECO:0000313" key="14">
    <source>
        <dbReference type="Proteomes" id="UP000285301"/>
    </source>
</evidence>
<reference evidence="12 14" key="1">
    <citation type="journal article" date="2018" name="Gigascience">
        <title>Genomes of trombidid mites reveal novel predicted allergens and laterally-transferred genes associated with secondary metabolism.</title>
        <authorList>
            <person name="Dong X."/>
            <person name="Chaisiri K."/>
            <person name="Xia D."/>
            <person name="Armstrong S.D."/>
            <person name="Fang Y."/>
            <person name="Donnelly M.J."/>
            <person name="Kadowaki T."/>
            <person name="McGarry J.W."/>
            <person name="Darby A.C."/>
            <person name="Makepeace B.L."/>
        </authorList>
    </citation>
    <scope>NUCLEOTIDE SEQUENCE [LARGE SCALE GENOMIC DNA]</scope>
    <source>
        <strain evidence="12">UoL-WK</strain>
    </source>
</reference>
<dbReference type="OrthoDB" id="273771at2759"/>
<comment type="similarity">
    <text evidence="9">Belongs to the WD repeat peroxin-7 family.</text>
</comment>
<dbReference type="GO" id="GO:0005829">
    <property type="term" value="C:cytosol"/>
    <property type="evidence" value="ECO:0007669"/>
    <property type="project" value="UniProtKB-SubCell"/>
</dbReference>
<keyword evidence="7" id="KW-0653">Protein transport</keyword>
<evidence type="ECO:0000256" key="8">
    <source>
        <dbReference type="ARBA" id="ARBA00023140"/>
    </source>
</evidence>
<evidence type="ECO:0000256" key="1">
    <source>
        <dbReference type="ARBA" id="ARBA00004253"/>
    </source>
</evidence>
<evidence type="ECO:0000313" key="12">
    <source>
        <dbReference type="EMBL" id="RWS17169.1"/>
    </source>
</evidence>
<dbReference type="InterPro" id="IPR044536">
    <property type="entry name" value="PEX7"/>
</dbReference>
<dbReference type="InterPro" id="IPR036322">
    <property type="entry name" value="WD40_repeat_dom_sf"/>
</dbReference>
<keyword evidence="6" id="KW-0677">Repeat</keyword>
<keyword evidence="8" id="KW-0576">Peroxisome</keyword>
<evidence type="ECO:0000256" key="4">
    <source>
        <dbReference type="ARBA" id="ARBA00022490"/>
    </source>
</evidence>
<proteinExistence type="inferred from homology"/>
<evidence type="ECO:0000256" key="7">
    <source>
        <dbReference type="ARBA" id="ARBA00022927"/>
    </source>
</evidence>
<evidence type="ECO:0000256" key="3">
    <source>
        <dbReference type="ARBA" id="ARBA00022448"/>
    </source>
</evidence>
<dbReference type="InterPro" id="IPR015943">
    <property type="entry name" value="WD40/YVTN_repeat-like_dom_sf"/>
</dbReference>
<evidence type="ECO:0000256" key="10">
    <source>
        <dbReference type="ARBA" id="ARBA00032565"/>
    </source>
</evidence>
<keyword evidence="4" id="KW-0963">Cytoplasm</keyword>
<dbReference type="PROSITE" id="PS50082">
    <property type="entry name" value="WD_REPEATS_2"/>
    <property type="match status" value="2"/>
</dbReference>
<dbReference type="STRING" id="1965070.A0A3S3P8E1"/>
<accession>A0A3S3P8E1</accession>
<gene>
    <name evidence="12" type="ORF">B4U79_01938</name>
    <name evidence="13" type="ORF">B4U79_15742</name>
</gene>
<dbReference type="InterPro" id="IPR019775">
    <property type="entry name" value="WD40_repeat_CS"/>
</dbReference>
<dbReference type="SUPFAM" id="SSF50978">
    <property type="entry name" value="WD40 repeat-like"/>
    <property type="match status" value="1"/>
</dbReference>
<dbReference type="PANTHER" id="PTHR46027">
    <property type="entry name" value="PEROXISOMAL TARGETING SIGNAL 2 RECEPTOR"/>
    <property type="match status" value="1"/>
</dbReference>
<dbReference type="PROSITE" id="PS50294">
    <property type="entry name" value="WD_REPEATS_REGION"/>
    <property type="match status" value="1"/>
</dbReference>
<name>A0A3S3P8E1_9ACAR</name>
<evidence type="ECO:0000256" key="5">
    <source>
        <dbReference type="ARBA" id="ARBA00022574"/>
    </source>
</evidence>
<evidence type="ECO:0000256" key="2">
    <source>
        <dbReference type="ARBA" id="ARBA00004514"/>
    </source>
</evidence>
<keyword evidence="5 11" id="KW-0853">WD repeat</keyword>
<evidence type="ECO:0000313" key="13">
    <source>
        <dbReference type="EMBL" id="RWS17178.1"/>
    </source>
</evidence>
<reference evidence="12" key="2">
    <citation type="submission" date="2018-11" db="EMBL/GenBank/DDBJ databases">
        <title>Trombidioid mite genomics.</title>
        <authorList>
            <person name="Dong X."/>
        </authorList>
    </citation>
    <scope>NUCLEOTIDE SEQUENCE</scope>
    <source>
        <strain evidence="12">UoL-WK</strain>
    </source>
</reference>
<comment type="caution">
    <text evidence="12">The sequence shown here is derived from an EMBL/GenBank/DDBJ whole genome shotgun (WGS) entry which is preliminary data.</text>
</comment>
<organism evidence="12 14">
    <name type="scientific">Dinothrombium tinctorium</name>
    <dbReference type="NCBI Taxonomy" id="1965070"/>
    <lineage>
        <taxon>Eukaryota</taxon>
        <taxon>Metazoa</taxon>
        <taxon>Ecdysozoa</taxon>
        <taxon>Arthropoda</taxon>
        <taxon>Chelicerata</taxon>
        <taxon>Arachnida</taxon>
        <taxon>Acari</taxon>
        <taxon>Acariformes</taxon>
        <taxon>Trombidiformes</taxon>
        <taxon>Prostigmata</taxon>
        <taxon>Anystina</taxon>
        <taxon>Parasitengona</taxon>
        <taxon>Trombidioidea</taxon>
        <taxon>Trombidiidae</taxon>
        <taxon>Dinothrombium</taxon>
    </lineage>
</organism>
<dbReference type="EMBL" id="NCKU01000112">
    <property type="protein sequence ID" value="RWS17169.1"/>
    <property type="molecule type" value="Genomic_DNA"/>
</dbReference>
<feature type="repeat" description="WD" evidence="11">
    <location>
        <begin position="245"/>
        <end position="280"/>
    </location>
</feature>
<protein>
    <recommendedName>
        <fullName evidence="10">Peroxin-7</fullName>
    </recommendedName>
</protein>
<keyword evidence="14" id="KW-1185">Reference proteome</keyword>
<dbReference type="Proteomes" id="UP000285301">
    <property type="component" value="Unassembled WGS sequence"/>
</dbReference>
<dbReference type="PROSITE" id="PS00678">
    <property type="entry name" value="WD_REPEATS_1"/>
    <property type="match status" value="1"/>
</dbReference>
<sequence>MMSVFETEDYHGYNVKFSPFAPCRVACAASQNYGLKGIGSVYVIDFFTDENVVQLYTALRWPDDGLFDLTWSEVCDHILWSASGDGFIQIWNILQTSQDFSTISNPIQVIKAHSKEIYAIEWSLIRCENPSVLTASWDHLIKQWDGVTAQCMRTFTGSESIVYDAAWSPQIPSTFASASGDGFLRIYDAKESPEIPFLAFRVNEGEALSCDWCKYNEFIIATGGTDGLIRVWDTRYVANGPVSVLQGHHRAVKKVKFSPHSDSIVASVSYDFTTKIWDFKLGLNPVSNPLLMTFQNHREFVYGLDFNLHVKDQLADCGWDKLVKIFTITPFAPLL</sequence>
<dbReference type="Gene3D" id="2.130.10.10">
    <property type="entry name" value="YVTN repeat-like/Quinoprotein amine dehydrogenase"/>
    <property type="match status" value="1"/>
</dbReference>
<dbReference type="InterPro" id="IPR001680">
    <property type="entry name" value="WD40_rpt"/>
</dbReference>
<evidence type="ECO:0000256" key="6">
    <source>
        <dbReference type="ARBA" id="ARBA00022737"/>
    </source>
</evidence>
<dbReference type="Pfam" id="PF00400">
    <property type="entry name" value="WD40"/>
    <property type="match status" value="4"/>
</dbReference>
<feature type="repeat" description="WD" evidence="11">
    <location>
        <begin position="220"/>
        <end position="235"/>
    </location>
</feature>
<dbReference type="AlphaFoldDB" id="A0A3S3P8E1"/>
<dbReference type="SMART" id="SM00320">
    <property type="entry name" value="WD40"/>
    <property type="match status" value="6"/>
</dbReference>
<dbReference type="PRINTS" id="PR00320">
    <property type="entry name" value="GPROTEINBRPT"/>
</dbReference>
<evidence type="ECO:0000256" key="9">
    <source>
        <dbReference type="ARBA" id="ARBA00024017"/>
    </source>
</evidence>
<dbReference type="GO" id="GO:0005782">
    <property type="term" value="C:peroxisomal matrix"/>
    <property type="evidence" value="ECO:0007669"/>
    <property type="project" value="UniProtKB-SubCell"/>
</dbReference>
<evidence type="ECO:0000256" key="11">
    <source>
        <dbReference type="PROSITE-ProRule" id="PRU00221"/>
    </source>
</evidence>
<dbReference type="InterPro" id="IPR020472">
    <property type="entry name" value="WD40_PAC1"/>
</dbReference>